<gene>
    <name evidence="5" type="ORF">SMIDD26_01186</name>
</gene>
<dbReference type="PATRIC" id="fig|28037.233.peg.1386"/>
<keyword evidence="1" id="KW-0732">Signal</keyword>
<dbReference type="InterPro" id="IPR005877">
    <property type="entry name" value="YSIRK_signal_dom"/>
</dbReference>
<dbReference type="Pfam" id="PF04650">
    <property type="entry name" value="YSIRK_signal"/>
    <property type="match status" value="1"/>
</dbReference>
<dbReference type="EMBL" id="LQOD01000274">
    <property type="protein sequence ID" value="KXT92563.1"/>
    <property type="molecule type" value="Genomic_DNA"/>
</dbReference>
<feature type="region of interest" description="Disordered" evidence="2">
    <location>
        <begin position="56"/>
        <end position="104"/>
    </location>
</feature>
<evidence type="ECO:0000256" key="2">
    <source>
        <dbReference type="SAM" id="MobiDB-lite"/>
    </source>
</evidence>
<comment type="caution">
    <text evidence="5">The sequence shown here is derived from an EMBL/GenBank/DDBJ whole genome shotgun (WGS) entry which is preliminary data.</text>
</comment>
<feature type="transmembrane region" description="Helical" evidence="3">
    <location>
        <begin position="21"/>
        <end position="40"/>
    </location>
</feature>
<dbReference type="NCBIfam" id="TIGR01168">
    <property type="entry name" value="YSIRK_signal"/>
    <property type="match status" value="1"/>
</dbReference>
<dbReference type="OrthoDB" id="2203384at2"/>
<dbReference type="Proteomes" id="UP000070458">
    <property type="component" value="Unassembled WGS sequence"/>
</dbReference>
<keyword evidence="3" id="KW-0472">Membrane</keyword>
<name>A0A139PQN4_STRMT</name>
<dbReference type="AlphaFoldDB" id="A0A139PQN4"/>
<feature type="region of interest" description="Disordered" evidence="2">
    <location>
        <begin position="191"/>
        <end position="218"/>
    </location>
</feature>
<dbReference type="RefSeq" id="WP_061439585.1">
    <property type="nucleotide sequence ID" value="NZ_KQ970288.1"/>
</dbReference>
<evidence type="ECO:0000259" key="4">
    <source>
        <dbReference type="Pfam" id="PF04650"/>
    </source>
</evidence>
<proteinExistence type="predicted"/>
<accession>A0A139PQN4</accession>
<protein>
    <recommendedName>
        <fullName evidence="4">YSIRK Gram-positive signal peptide domain-containing protein</fullName>
    </recommendedName>
</protein>
<evidence type="ECO:0000256" key="3">
    <source>
        <dbReference type="SAM" id="Phobius"/>
    </source>
</evidence>
<keyword evidence="3" id="KW-1133">Transmembrane helix</keyword>
<evidence type="ECO:0000313" key="5">
    <source>
        <dbReference type="EMBL" id="KXT92563.1"/>
    </source>
</evidence>
<keyword evidence="3" id="KW-0812">Transmembrane</keyword>
<evidence type="ECO:0000313" key="6">
    <source>
        <dbReference type="Proteomes" id="UP000070458"/>
    </source>
</evidence>
<evidence type="ECO:0000256" key="1">
    <source>
        <dbReference type="ARBA" id="ARBA00022729"/>
    </source>
</evidence>
<organism evidence="5 6">
    <name type="scientific">Streptococcus mitis</name>
    <dbReference type="NCBI Taxonomy" id="28037"/>
    <lineage>
        <taxon>Bacteria</taxon>
        <taxon>Bacillati</taxon>
        <taxon>Bacillota</taxon>
        <taxon>Bacilli</taxon>
        <taxon>Lactobacillales</taxon>
        <taxon>Streptococcaceae</taxon>
        <taxon>Streptococcus</taxon>
        <taxon>Streptococcus mitis group</taxon>
    </lineage>
</organism>
<reference evidence="5 6" key="1">
    <citation type="submission" date="2016-01" db="EMBL/GenBank/DDBJ databases">
        <title>Highly variable Streptococcus oralis are common among viridans streptococci isolated from primates.</title>
        <authorList>
            <person name="Denapaite D."/>
            <person name="Rieger M."/>
            <person name="Koendgen S."/>
            <person name="Brueckner R."/>
            <person name="Ochigava I."/>
            <person name="Kappeler P."/>
            <person name="Maetz-Rensing K."/>
            <person name="Leendertz F."/>
            <person name="Hakenbeck R."/>
        </authorList>
    </citation>
    <scope>NUCLEOTIDE SEQUENCE [LARGE SCALE GENOMIC DNA]</scope>
    <source>
        <strain evidence="5 6">DD26</strain>
    </source>
</reference>
<sequence length="1159" mass="123525">MFKNKGVHARSQVEKFTRYSIRKVSFGVASVAVATGLFFLGGGSVQANSPVVPARPEVGAEGGVQGESESLSLSKVNDNTLASESSTDSEMEPAVSVPEVPATVEPQPETAIEASEVTKVDTSKLGVAIARMQSALEKAGVSEKTAATIENAKEALAKAQTFLSNEKATQEEVDKATRELKNKAFVIESMPKAEKKEANNNQDSRNGQVIPGNGESGFRADKFIVDKSNNPKLPDTTPTGTDKFTFVALSESDPARNSGAIARGGGSAGDIIVKGTGEAPTDLEIEMYSSQRSGVKENPVAMHTEGGKAVTSPGRMDYPLSPENVKKLSEEAPLWVGKLKPDGNTISTNPATVFGSSGAYEFLATEIYKLGYEQGVDRVYIPNVSSRFNVSERAKTVGWKIKSITPFNLPPGLIYDKNSDSVQGRVVANVQNGVYDMKFTVEAENENTHQVVKMDFQNLRAGWIGWQDTKPPKIEVSNDAYTAEVGKNVNIDLKYSDDAGSNFSGDRRKINYKLADGRIVEIGNQTFKQAVSGLAGYTTTKAQGIADTSIPGVTYDLSKDATPVENETNGESKIYGKGKLSGVPTKAGIYTVGVYAKDYNNKSNRDSAWIHSGHEVQKYLTVVVKPTITVKNVHAYATNIPVTISDGASTAEVTLPNGTVTKLEAKNGKWVVAEGTTNTKAVVGQELGTVGGEINIPVSQEDTKDAATDNIKTKATTENVKATLLRNKIELQDAQGGKHTATLSEKTGHWELEDTYKEVKTPTADGGYQLTKRQVYTEVQTDGSVNYYIYSYTRTFNAQDEVVSVDSVTRDKTVLPRLNTSTPEGENTVEGGTTVVEYDAVKKEWKSSDGSNVTATKEGDFWKVETTSGFTGLVKGSKAEAEDKASILNDAPVVTSTSYTTVKGATVDLVKQKSATVTITDSEDDTTTDPTKKETTVTKVTLTAPSGEVTEYTSFADAAAVKLTETGDYTVKVDVKDSNGNKVTATNDTETGTNAGENTAVASTTYKITVKDQVTNKLYTVEDDTLTSDQLKEKVNPTAVDGFTSTTNDITNIPATSGKAGQTLPTLATVTYTKGTETISVETTVDVVVLPKVTPTGVTVLKDSTGLEEVVKAKAMEAANAVPTDKLPDGVTVSVKEVKQGTVPATSTTGVQTPATVRC</sequence>
<feature type="domain" description="YSIRK Gram-positive signal peptide" evidence="4">
    <location>
        <begin position="14"/>
        <end position="39"/>
    </location>
</feature>
<dbReference type="Gene3D" id="1.20.1270.90">
    <property type="entry name" value="AF1782-like"/>
    <property type="match status" value="1"/>
</dbReference>
<feature type="compositionally biased region" description="Polar residues" evidence="2">
    <location>
        <begin position="67"/>
        <end position="88"/>
    </location>
</feature>